<dbReference type="Pfam" id="PF00428">
    <property type="entry name" value="Ribosomal_60s"/>
    <property type="match status" value="1"/>
</dbReference>
<proteinExistence type="inferred from homology"/>
<comment type="similarity">
    <text evidence="2">Belongs to the universal ribosomal protein uL10 family.</text>
</comment>
<reference evidence="7 8" key="1">
    <citation type="journal article" date="2005" name="Nature">
        <title>Initial sequence of the chimpanzee genome and comparison with the human genome.</title>
        <authorList>
            <consortium name="Chimpanzee sequencing and analysis consortium"/>
        </authorList>
    </citation>
    <scope>NUCLEOTIDE SEQUENCE [LARGE SCALE GENOMIC DNA]</scope>
</reference>
<organism evidence="7 8">
    <name type="scientific">Pan troglodytes</name>
    <name type="common">Chimpanzee</name>
    <dbReference type="NCBI Taxonomy" id="9598"/>
    <lineage>
        <taxon>Eukaryota</taxon>
        <taxon>Metazoa</taxon>
        <taxon>Chordata</taxon>
        <taxon>Craniata</taxon>
        <taxon>Vertebrata</taxon>
        <taxon>Euteleostomi</taxon>
        <taxon>Mammalia</taxon>
        <taxon>Eutheria</taxon>
        <taxon>Euarchontoglires</taxon>
        <taxon>Primates</taxon>
        <taxon>Haplorrhini</taxon>
        <taxon>Catarrhini</taxon>
        <taxon>Hominidae</taxon>
        <taxon>Pan</taxon>
    </lineage>
</organism>
<dbReference type="InterPro" id="IPR050323">
    <property type="entry name" value="Ribosomal_protein_uL10"/>
</dbReference>
<comment type="function">
    <text evidence="1">Ribosomal protein P0 is the functional equivalent of E.coli protein L10.</text>
</comment>
<dbReference type="InterPro" id="IPR043141">
    <property type="entry name" value="Ribosomal_uL10-like_sf"/>
</dbReference>
<dbReference type="Proteomes" id="UP000002277">
    <property type="component" value="Chromosome 14"/>
</dbReference>
<dbReference type="AlphaFoldDB" id="A0A2I3TWP8"/>
<dbReference type="PANTHER" id="PTHR45699:SF11">
    <property type="entry name" value="60S RIBOSOMAL PROTEIN L10P INSERTION DOMAIN-CONTAINING PROTEIN"/>
    <property type="match status" value="1"/>
</dbReference>
<evidence type="ECO:0000256" key="2">
    <source>
        <dbReference type="ARBA" id="ARBA00008889"/>
    </source>
</evidence>
<dbReference type="SUPFAM" id="SSF160369">
    <property type="entry name" value="Ribosomal protein L10-like"/>
    <property type="match status" value="1"/>
</dbReference>
<dbReference type="PANTHER" id="PTHR45699">
    <property type="entry name" value="60S ACIDIC RIBOSOMAL PROTEIN P0"/>
    <property type="match status" value="1"/>
</dbReference>
<keyword evidence="3" id="KW-0689">Ribosomal protein</keyword>
<evidence type="ECO:0000256" key="4">
    <source>
        <dbReference type="ARBA" id="ARBA00023274"/>
    </source>
</evidence>
<name>A0A2I3TWP8_PANTR</name>
<dbReference type="Gene3D" id="3.30.70.1730">
    <property type="match status" value="1"/>
</dbReference>
<evidence type="ECO:0000313" key="8">
    <source>
        <dbReference type="Proteomes" id="UP000002277"/>
    </source>
</evidence>
<protein>
    <recommendedName>
        <fullName evidence="6">Large ribosomal subunit protein uL10-like insertion domain-containing protein</fullName>
    </recommendedName>
</protein>
<dbReference type="InterPro" id="IPR040637">
    <property type="entry name" value="Ribosomal_uL10-like_insert"/>
</dbReference>
<reference evidence="7" key="2">
    <citation type="submission" date="2025-08" db="UniProtKB">
        <authorList>
            <consortium name="Ensembl"/>
        </authorList>
    </citation>
    <scope>IDENTIFICATION</scope>
</reference>
<sequence>MPREDRTTWKSNYFLKIIQLLDNYLKCFIMGADTIHLSLQGKAVVPMGRNTMMRKATQGQLENIPALEKLLPPLQGNVGFAFTKEDLTEVRDLLLANKVPAATRAGAIGPCEVTVPAQNTGLGPEKISFFQALGITTKISRGTTEILSDVFNNGSIYNPEVLDITEETLYSGFLEGVCNVAIPHSIISGYKGCLALSVETDYTFPPAEKIKTFLADPSAFVAAAPVATTATAAPAAAAAPTKFENEESEELDEDMGFGLFD</sequence>
<feature type="region of interest" description="Disordered" evidence="5">
    <location>
        <begin position="238"/>
        <end position="261"/>
    </location>
</feature>
<dbReference type="InterPro" id="IPR001790">
    <property type="entry name" value="Ribosomal_uL10"/>
</dbReference>
<feature type="domain" description="Large ribosomal subunit protein uL10-like insertion" evidence="6">
    <location>
        <begin position="104"/>
        <end position="150"/>
    </location>
</feature>
<dbReference type="FunFam" id="3.90.105.20:FF:000001">
    <property type="entry name" value="60S acidic ribosomal protein P0"/>
    <property type="match status" value="1"/>
</dbReference>
<dbReference type="Pfam" id="PF00466">
    <property type="entry name" value="Ribosomal_L10"/>
    <property type="match status" value="1"/>
</dbReference>
<evidence type="ECO:0000256" key="5">
    <source>
        <dbReference type="SAM" id="MobiDB-lite"/>
    </source>
</evidence>
<accession>A0A2I3TWP8</accession>
<dbReference type="GO" id="GO:1990904">
    <property type="term" value="C:ribonucleoprotein complex"/>
    <property type="evidence" value="ECO:0007669"/>
    <property type="project" value="UniProtKB-KW"/>
</dbReference>
<dbReference type="Ensembl" id="ENSPTRT00000079233.1">
    <property type="protein sequence ID" value="ENSPTRP00000093671.1"/>
    <property type="gene ID" value="ENSPTRG00000043789.1"/>
</dbReference>
<keyword evidence="8" id="KW-1185">Reference proteome</keyword>
<dbReference type="Bgee" id="ENSPTRG00000043789">
    <property type="expression patterns" value="Expressed in hindlimb stylopod muscle"/>
</dbReference>
<dbReference type="Pfam" id="PF17777">
    <property type="entry name" value="RL10P_insert"/>
    <property type="match status" value="1"/>
</dbReference>
<reference evidence="7" key="3">
    <citation type="submission" date="2025-09" db="UniProtKB">
        <authorList>
            <consortium name="Ensembl"/>
        </authorList>
    </citation>
    <scope>IDENTIFICATION</scope>
</reference>
<evidence type="ECO:0000256" key="3">
    <source>
        <dbReference type="ARBA" id="ARBA00022980"/>
    </source>
</evidence>
<dbReference type="GeneTree" id="ENSGT00390000017839"/>
<evidence type="ECO:0000256" key="1">
    <source>
        <dbReference type="ARBA" id="ARBA00002200"/>
    </source>
</evidence>
<evidence type="ECO:0000313" key="7">
    <source>
        <dbReference type="Ensembl" id="ENSPTRP00000093671.1"/>
    </source>
</evidence>
<dbReference type="GO" id="GO:0005840">
    <property type="term" value="C:ribosome"/>
    <property type="evidence" value="ECO:0007669"/>
    <property type="project" value="UniProtKB-KW"/>
</dbReference>
<dbReference type="EMBL" id="AACZ04059492">
    <property type="status" value="NOT_ANNOTATED_CDS"/>
    <property type="molecule type" value="Genomic_DNA"/>
</dbReference>
<feature type="compositionally biased region" description="Acidic residues" evidence="5">
    <location>
        <begin position="246"/>
        <end position="255"/>
    </location>
</feature>
<dbReference type="CDD" id="cd05795">
    <property type="entry name" value="Ribosomal_P0_L10e"/>
    <property type="match status" value="1"/>
</dbReference>
<evidence type="ECO:0000259" key="6">
    <source>
        <dbReference type="Pfam" id="PF17777"/>
    </source>
</evidence>
<keyword evidence="4" id="KW-0687">Ribonucleoprotein</keyword>